<dbReference type="InterPro" id="IPR036047">
    <property type="entry name" value="F-box-like_dom_sf"/>
</dbReference>
<evidence type="ECO:0000313" key="2">
    <source>
        <dbReference type="EMBL" id="KAB5596321.1"/>
    </source>
</evidence>
<dbReference type="PROSITE" id="PS50181">
    <property type="entry name" value="FBOX"/>
    <property type="match status" value="1"/>
</dbReference>
<dbReference type="InterPro" id="IPR001810">
    <property type="entry name" value="F-box_dom"/>
</dbReference>
<reference evidence="2 3" key="1">
    <citation type="journal article" date="2019" name="Fungal Biol. Biotechnol.">
        <title>Draft genome sequence of fastidious pathogen Ceratobasidium theobromae, which causes vascular-streak dieback in Theobroma cacao.</title>
        <authorList>
            <person name="Ali S.S."/>
            <person name="Asman A."/>
            <person name="Shao J."/>
            <person name="Firmansyah A.P."/>
            <person name="Susilo A.W."/>
            <person name="Rosmana A."/>
            <person name="McMahon P."/>
            <person name="Junaid M."/>
            <person name="Guest D."/>
            <person name="Kheng T.Y."/>
            <person name="Meinhardt L.W."/>
            <person name="Bailey B.A."/>
        </authorList>
    </citation>
    <scope>NUCLEOTIDE SEQUENCE [LARGE SCALE GENOMIC DNA]</scope>
    <source>
        <strain evidence="2 3">CT2</strain>
    </source>
</reference>
<evidence type="ECO:0000259" key="1">
    <source>
        <dbReference type="PROSITE" id="PS50181"/>
    </source>
</evidence>
<dbReference type="AlphaFoldDB" id="A0A5N5QXI9"/>
<keyword evidence="2" id="KW-0030">Aminoacyl-tRNA synthetase</keyword>
<organism evidence="2 3">
    <name type="scientific">Ceratobasidium theobromae</name>
    <dbReference type="NCBI Taxonomy" id="1582974"/>
    <lineage>
        <taxon>Eukaryota</taxon>
        <taxon>Fungi</taxon>
        <taxon>Dikarya</taxon>
        <taxon>Basidiomycota</taxon>
        <taxon>Agaricomycotina</taxon>
        <taxon>Agaricomycetes</taxon>
        <taxon>Cantharellales</taxon>
        <taxon>Ceratobasidiaceae</taxon>
        <taxon>Ceratobasidium</taxon>
    </lineage>
</organism>
<comment type="caution">
    <text evidence="2">The sequence shown here is derived from an EMBL/GenBank/DDBJ whole genome shotgun (WGS) entry which is preliminary data.</text>
</comment>
<dbReference type="GO" id="GO:0004812">
    <property type="term" value="F:aminoacyl-tRNA ligase activity"/>
    <property type="evidence" value="ECO:0007669"/>
    <property type="project" value="UniProtKB-KW"/>
</dbReference>
<dbReference type="SMART" id="SM00256">
    <property type="entry name" value="FBOX"/>
    <property type="match status" value="1"/>
</dbReference>
<dbReference type="SUPFAM" id="SSF81383">
    <property type="entry name" value="F-box domain"/>
    <property type="match status" value="1"/>
</dbReference>
<feature type="domain" description="F-box" evidence="1">
    <location>
        <begin position="4"/>
        <end position="53"/>
    </location>
</feature>
<dbReference type="Proteomes" id="UP000383932">
    <property type="component" value="Unassembled WGS sequence"/>
</dbReference>
<proteinExistence type="predicted"/>
<sequence length="594" mass="65581">MLAPLALDALPTDVLVIMVLCMELKSIVALSKTCRMFYDLINSSTMIQLYMELAADQVLLNPRLRPNYRSVEWYDRLIRIRKGWLNLQMRALPPFKLSFDDNEMLSVIQSGVFTCGSRTPGGSDGVNRVKIVRLSTPLSSACPERGAITNTYPVSVVSNGQYISAFRCCVEQDLIILGSLTSYGLCLAVHALSEGSPHPLARSPELKFRTDRFMGFAIHDPLPIQIHGGLVGVLLCSGRSGELIQWEVLIWNWKTGVLVFRKPTTSHTTAFTFLSATTYALAEQQGSNAYLLIGDIDAGTNSLAIPPRFKLELPGLSPGWRYGSIYFRNELPSTVQDSCESDQAFLADPQAGVMYLSVGLSGPLSSLGGERVAFIPHIGLFISRASLLATTSQLDHTGYEPVVLHWNQWGEYSTRWLDMGETPGMLANVHGSRIVRSVRRHPAGTAWMQVLDFNPLAVRRYPSPYADSASVNEPKQLRIGNFSASFERLSDTLAHVRWEATRPNSVMVECFDNEYPTVLDIPGAFLHEVSSRLPYRCVTHVAPCRPNSEWTLDGEYLLRLDEPEGGIGSLTVHPYAIFDRSEAGGLSAFGLGAS</sequence>
<keyword evidence="3" id="KW-1185">Reference proteome</keyword>
<gene>
    <name evidence="2" type="ORF">CTheo_306</name>
</gene>
<name>A0A5N5QXI9_9AGAM</name>
<keyword evidence="2" id="KW-0436">Ligase</keyword>
<dbReference type="OrthoDB" id="2745718at2759"/>
<evidence type="ECO:0000313" key="3">
    <source>
        <dbReference type="Proteomes" id="UP000383932"/>
    </source>
</evidence>
<dbReference type="EMBL" id="SSOP01000002">
    <property type="protein sequence ID" value="KAB5596321.1"/>
    <property type="molecule type" value="Genomic_DNA"/>
</dbReference>
<protein>
    <submittedName>
        <fullName evidence="2">Isoleucyl-tRNA synthetase</fullName>
    </submittedName>
</protein>
<accession>A0A5N5QXI9</accession>